<accession>A0A097P8X0</accession>
<evidence type="ECO:0000313" key="2">
    <source>
        <dbReference type="Proteomes" id="UP000201917"/>
    </source>
</evidence>
<proteinExistence type="predicted"/>
<evidence type="ECO:0000313" key="1">
    <source>
        <dbReference type="EMBL" id="AIU41244.1"/>
    </source>
</evidence>
<name>A0A097P8X0_9ABAC</name>
<dbReference type="Proteomes" id="UP000201917">
    <property type="component" value="Segment"/>
</dbReference>
<reference evidence="1 2" key="1">
    <citation type="journal article" date="2014" name="PLoS ONE">
        <title>Genomic Sequencing and Analysis of Sucra jujuba Nucleopolyhedrovirus.</title>
        <authorList>
            <person name="Liu X."/>
            <person name="Yin F."/>
            <person name="Zhu Z."/>
            <person name="Hou D."/>
            <person name="Wang J."/>
            <person name="Zhang L."/>
            <person name="Wang M."/>
            <person name="Wang H."/>
            <person name="Hu Z."/>
            <person name="Deng F."/>
        </authorList>
    </citation>
    <scope>NUCLEOTIDE SEQUENCE [LARGE SCALE GENOMIC DNA]</scope>
    <source>
        <strain evidence="1">473</strain>
    </source>
</reference>
<dbReference type="GeneID" id="26382460"/>
<dbReference type="EMBL" id="KJ676450">
    <property type="protein sequence ID" value="AIU41244.1"/>
    <property type="molecule type" value="Genomic_DNA"/>
</dbReference>
<organism evidence="1 2">
    <name type="scientific">Sucra jujuba nucleopolyhedrovirus</name>
    <dbReference type="NCBI Taxonomy" id="1563660"/>
    <lineage>
        <taxon>Viruses</taxon>
        <taxon>Viruses incertae sedis</taxon>
        <taxon>Naldaviricetes</taxon>
        <taxon>Lefavirales</taxon>
        <taxon>Baculoviridae</taxon>
        <taxon>Alphabaculovirus</taxon>
        <taxon>Alphabaculovirus sujujubae</taxon>
    </lineage>
</organism>
<protein>
    <submittedName>
        <fullName evidence="1">Orf5</fullName>
    </submittedName>
</protein>
<dbReference type="KEGG" id="vg:26382460"/>
<keyword evidence="2" id="KW-1185">Reference proteome</keyword>
<sequence length="353" mass="41016">MVSPLFRIWRPIVSAARYGISIDTCRVICLSLLLPFHYSAACLYWYINQARAKLAFTLLARVVWPRATFIFSTDNYLVAKQQQNIFVMVYPTSRKVAAIKNLALRSIMKNKPKLIENAQKVFVLNTGSKYTTSNRAAKVSFLLGSKLIDAPLYLTRQELLQRSREKELQLKLDKLYTGKKFNDVFELPDNFFAELSEAITGCYVTSRPDCNQYHLTRSLQKNKTYYNNLVFLDTKQNVVIKYVKDQDALVMEQLCNSLEKQYVCELYPLQLPCLGFKLYGVVLKYLPGVRLTELSALQLQANFFKIVYAFQKHTKNFLKNHVFVDKCIVNRLCRDVLFDLKKIKFILLILKML</sequence>
<dbReference type="RefSeq" id="YP_009186696.1">
    <property type="nucleotide sequence ID" value="NC_028636.1"/>
</dbReference>